<dbReference type="NCBIfam" id="NF008352">
    <property type="entry name" value="PRK11139.1"/>
    <property type="match status" value="1"/>
</dbReference>
<dbReference type="EMBL" id="LWQU01000185">
    <property type="protein sequence ID" value="OAN45340.1"/>
    <property type="molecule type" value="Genomic_DNA"/>
</dbReference>
<dbReference type="STRING" id="1437059.A6A05_04245"/>
<comment type="caution">
    <text evidence="6">The sequence shown here is derived from an EMBL/GenBank/DDBJ whole genome shotgun (WGS) entry which is preliminary data.</text>
</comment>
<dbReference type="AlphaFoldDB" id="A0A178M9A5"/>
<dbReference type="CDD" id="cd08432">
    <property type="entry name" value="PBP2_GcdR_TrpI_HvrB_AmpR_like"/>
    <property type="match status" value="1"/>
</dbReference>
<dbReference type="Proteomes" id="UP000078543">
    <property type="component" value="Unassembled WGS sequence"/>
</dbReference>
<evidence type="ECO:0000259" key="5">
    <source>
        <dbReference type="PROSITE" id="PS50931"/>
    </source>
</evidence>
<keyword evidence="4" id="KW-0804">Transcription</keyword>
<evidence type="ECO:0000256" key="3">
    <source>
        <dbReference type="ARBA" id="ARBA00023125"/>
    </source>
</evidence>
<keyword evidence="2" id="KW-0805">Transcription regulation</keyword>
<evidence type="ECO:0000313" key="7">
    <source>
        <dbReference type="Proteomes" id="UP000078543"/>
    </source>
</evidence>
<evidence type="ECO:0000256" key="2">
    <source>
        <dbReference type="ARBA" id="ARBA00023015"/>
    </source>
</evidence>
<dbReference type="InterPro" id="IPR058163">
    <property type="entry name" value="LysR-type_TF_proteobact-type"/>
</dbReference>
<evidence type="ECO:0000256" key="4">
    <source>
        <dbReference type="ARBA" id="ARBA00023163"/>
    </source>
</evidence>
<dbReference type="GO" id="GO:0043565">
    <property type="term" value="F:sequence-specific DNA binding"/>
    <property type="evidence" value="ECO:0007669"/>
    <property type="project" value="TreeGrafter"/>
</dbReference>
<dbReference type="PRINTS" id="PR00039">
    <property type="entry name" value="HTHLYSR"/>
</dbReference>
<dbReference type="InterPro" id="IPR000847">
    <property type="entry name" value="LysR_HTH_N"/>
</dbReference>
<name>A0A178M9A5_9PROT</name>
<dbReference type="InterPro" id="IPR005119">
    <property type="entry name" value="LysR_subst-bd"/>
</dbReference>
<dbReference type="SUPFAM" id="SSF46785">
    <property type="entry name" value="Winged helix' DNA-binding domain"/>
    <property type="match status" value="1"/>
</dbReference>
<dbReference type="Gene3D" id="3.40.190.10">
    <property type="entry name" value="Periplasmic binding protein-like II"/>
    <property type="match status" value="2"/>
</dbReference>
<dbReference type="Gene3D" id="1.10.10.10">
    <property type="entry name" value="Winged helix-like DNA-binding domain superfamily/Winged helix DNA-binding domain"/>
    <property type="match status" value="1"/>
</dbReference>
<dbReference type="SUPFAM" id="SSF53850">
    <property type="entry name" value="Periplasmic binding protein-like II"/>
    <property type="match status" value="1"/>
</dbReference>
<dbReference type="InterPro" id="IPR036390">
    <property type="entry name" value="WH_DNA-bd_sf"/>
</dbReference>
<evidence type="ECO:0000256" key="1">
    <source>
        <dbReference type="ARBA" id="ARBA00009437"/>
    </source>
</evidence>
<dbReference type="FunFam" id="1.10.10.10:FF:000038">
    <property type="entry name" value="Glycine cleavage system transcriptional activator"/>
    <property type="match status" value="1"/>
</dbReference>
<dbReference type="PROSITE" id="PS50931">
    <property type="entry name" value="HTH_LYSR"/>
    <property type="match status" value="1"/>
</dbReference>
<feature type="domain" description="HTH lysR-type" evidence="5">
    <location>
        <begin position="8"/>
        <end position="65"/>
    </location>
</feature>
<dbReference type="OrthoDB" id="9794694at2"/>
<dbReference type="RefSeq" id="WP_082911045.1">
    <property type="nucleotide sequence ID" value="NZ_LWQU01000185.1"/>
</dbReference>
<dbReference type="GO" id="GO:0006351">
    <property type="term" value="P:DNA-templated transcription"/>
    <property type="evidence" value="ECO:0007669"/>
    <property type="project" value="TreeGrafter"/>
</dbReference>
<accession>A0A178M9A5</accession>
<proteinExistence type="inferred from homology"/>
<dbReference type="PANTHER" id="PTHR30537">
    <property type="entry name" value="HTH-TYPE TRANSCRIPTIONAL REGULATOR"/>
    <property type="match status" value="1"/>
</dbReference>
<keyword evidence="3" id="KW-0238">DNA-binding</keyword>
<dbReference type="Pfam" id="PF03466">
    <property type="entry name" value="LysR_substrate"/>
    <property type="match status" value="1"/>
</dbReference>
<evidence type="ECO:0000313" key="6">
    <source>
        <dbReference type="EMBL" id="OAN45340.1"/>
    </source>
</evidence>
<protein>
    <recommendedName>
        <fullName evidence="5">HTH lysR-type domain-containing protein</fullName>
    </recommendedName>
</protein>
<dbReference type="InterPro" id="IPR036388">
    <property type="entry name" value="WH-like_DNA-bd_sf"/>
</dbReference>
<organism evidence="6 7">
    <name type="scientific">Magnetospirillum moscoviense</name>
    <dbReference type="NCBI Taxonomy" id="1437059"/>
    <lineage>
        <taxon>Bacteria</taxon>
        <taxon>Pseudomonadati</taxon>
        <taxon>Pseudomonadota</taxon>
        <taxon>Alphaproteobacteria</taxon>
        <taxon>Rhodospirillales</taxon>
        <taxon>Rhodospirillaceae</taxon>
        <taxon>Magnetospirillum</taxon>
    </lineage>
</organism>
<comment type="similarity">
    <text evidence="1">Belongs to the LysR transcriptional regulatory family.</text>
</comment>
<dbReference type="Pfam" id="PF00126">
    <property type="entry name" value="HTH_1"/>
    <property type="match status" value="1"/>
</dbReference>
<reference evidence="6 7" key="1">
    <citation type="submission" date="2016-04" db="EMBL/GenBank/DDBJ databases">
        <title>Draft genome sequence of freshwater magnetotactic bacteria Magnetospirillum marisnigri SP-1 and Magnetospirillum moscoviense BB-1.</title>
        <authorList>
            <person name="Koziaeva V."/>
            <person name="Dziuba M.V."/>
            <person name="Ivanov T.M."/>
            <person name="Kuznetsov B."/>
            <person name="Grouzdev D.S."/>
        </authorList>
    </citation>
    <scope>NUCLEOTIDE SEQUENCE [LARGE SCALE GENOMIC DNA]</scope>
    <source>
        <strain evidence="6 7">BB-1</strain>
    </source>
</reference>
<dbReference type="PANTHER" id="PTHR30537:SF26">
    <property type="entry name" value="GLYCINE CLEAVAGE SYSTEM TRANSCRIPTIONAL ACTIVATOR"/>
    <property type="match status" value="1"/>
</dbReference>
<gene>
    <name evidence="6" type="ORF">A6A05_04245</name>
</gene>
<keyword evidence="7" id="KW-1185">Reference proteome</keyword>
<dbReference type="GO" id="GO:0003700">
    <property type="term" value="F:DNA-binding transcription factor activity"/>
    <property type="evidence" value="ECO:0007669"/>
    <property type="project" value="InterPro"/>
</dbReference>
<sequence length="293" mass="31542">MAKMRRLPSLHALKVFEAAARHLSFTRAASELCVTQGAVSQQVKLLEDQTGVLLFKRSGRGLLLTDAGQELARGVGDALAGLARCLERVSRQDLAGPLAVTTMPSFAAKVLVPRLGSFIEAYPQIELRIHTSSEVVDLRSSGIDVAIRHGAGHYPGLHVEHLFREEIFPVCSPAVAARLNHPADLANVPLIRDQDVEWAPWLAMAGCPGITPHGPAFQDTHLALQAAIDGQGVTLGRTVVAAADLAAGRLVRPFPQGVSAPIGYWFVCLPERAGHPRIAAFRAWIDHLLKRIA</sequence>